<evidence type="ECO:0000313" key="2">
    <source>
        <dbReference type="EMBL" id="MQT16827.1"/>
    </source>
</evidence>
<organism evidence="2 3">
    <name type="scientific">Sandarakinorhabdus fusca</name>
    <dbReference type="NCBI Taxonomy" id="1439888"/>
    <lineage>
        <taxon>Bacteria</taxon>
        <taxon>Pseudomonadati</taxon>
        <taxon>Pseudomonadota</taxon>
        <taxon>Alphaproteobacteria</taxon>
        <taxon>Sphingomonadales</taxon>
        <taxon>Sphingosinicellaceae</taxon>
        <taxon>Sandarakinorhabdus</taxon>
    </lineage>
</organism>
<keyword evidence="3" id="KW-1185">Reference proteome</keyword>
<comment type="caution">
    <text evidence="2">The sequence shown here is derived from an EMBL/GenBank/DDBJ whole genome shotgun (WGS) entry which is preliminary data.</text>
</comment>
<dbReference type="Pfam" id="PF02620">
    <property type="entry name" value="YceD"/>
    <property type="match status" value="1"/>
</dbReference>
<evidence type="ECO:0000256" key="1">
    <source>
        <dbReference type="SAM" id="MobiDB-lite"/>
    </source>
</evidence>
<sequence>MTPEFSRPFRAHDVGTHTRQQMIEAGPPERAALADRFYLLDLERLTAALELRREAAGIRVTGQIHASGNQPCVTTAEPVPFLITEPVNLLLTPHVPEGSEIELADADLDAEPLTGDIIDMGEIAAQALALALDPYPRKKGARVPGVLTEEEARLANSPFAGLKKD</sequence>
<accession>A0A7C9LFP3</accession>
<evidence type="ECO:0000313" key="3">
    <source>
        <dbReference type="Proteomes" id="UP000481327"/>
    </source>
</evidence>
<dbReference type="OrthoDB" id="8443793at2"/>
<dbReference type="AlphaFoldDB" id="A0A7C9LFP3"/>
<protein>
    <submittedName>
        <fullName evidence="2">DUF177 domain-containing protein</fullName>
    </submittedName>
</protein>
<dbReference type="RefSeq" id="WP_152577283.1">
    <property type="nucleotide sequence ID" value="NZ_JAATJI010000001.1"/>
</dbReference>
<dbReference type="InterPro" id="IPR003772">
    <property type="entry name" value="YceD"/>
</dbReference>
<feature type="region of interest" description="Disordered" evidence="1">
    <location>
        <begin position="1"/>
        <end position="25"/>
    </location>
</feature>
<name>A0A7C9LFP3_9SPHN</name>
<dbReference type="Proteomes" id="UP000481327">
    <property type="component" value="Unassembled WGS sequence"/>
</dbReference>
<proteinExistence type="predicted"/>
<reference evidence="2 3" key="1">
    <citation type="submission" date="2019-09" db="EMBL/GenBank/DDBJ databases">
        <title>Polymorphobacter sp. isolated from a lake in China.</title>
        <authorList>
            <person name="Liu Z."/>
        </authorList>
    </citation>
    <scope>NUCLEOTIDE SEQUENCE [LARGE SCALE GENOMIC DNA]</scope>
    <source>
        <strain evidence="2 3">D40P</strain>
    </source>
</reference>
<dbReference type="EMBL" id="WIOL01000002">
    <property type="protein sequence ID" value="MQT16827.1"/>
    <property type="molecule type" value="Genomic_DNA"/>
</dbReference>
<gene>
    <name evidence="2" type="ORF">F3168_06110</name>
</gene>